<proteinExistence type="predicted"/>
<name>A0A078ANW3_STYLE</name>
<dbReference type="GO" id="GO:0005777">
    <property type="term" value="C:peroxisome"/>
    <property type="evidence" value="ECO:0007669"/>
    <property type="project" value="TreeGrafter"/>
</dbReference>
<dbReference type="OMA" id="SFVRGYG"/>
<evidence type="ECO:0000259" key="2">
    <source>
        <dbReference type="Pfam" id="PF01575"/>
    </source>
</evidence>
<dbReference type="InParanoid" id="A0A078ANW3"/>
<dbReference type="GO" id="GO:0044594">
    <property type="term" value="F:17-beta-hydroxysteroid dehydrogenase (NAD+) activity"/>
    <property type="evidence" value="ECO:0007669"/>
    <property type="project" value="TreeGrafter"/>
</dbReference>
<dbReference type="CDD" id="cd03448">
    <property type="entry name" value="HDE_HSD"/>
    <property type="match status" value="1"/>
</dbReference>
<evidence type="ECO:0000256" key="1">
    <source>
        <dbReference type="SAM" id="MobiDB-lite"/>
    </source>
</evidence>
<dbReference type="SUPFAM" id="SSF54637">
    <property type="entry name" value="Thioesterase/thiol ester dehydrase-isomerase"/>
    <property type="match status" value="2"/>
</dbReference>
<feature type="region of interest" description="Disordered" evidence="1">
    <location>
        <begin position="182"/>
        <end position="204"/>
    </location>
</feature>
<dbReference type="GO" id="GO:0004300">
    <property type="term" value="F:enoyl-CoA hydratase activity"/>
    <property type="evidence" value="ECO:0007669"/>
    <property type="project" value="TreeGrafter"/>
</dbReference>
<dbReference type="GO" id="GO:0003857">
    <property type="term" value="F:(3S)-3-hydroxyacyl-CoA dehydrogenase (NAD+) activity"/>
    <property type="evidence" value="ECO:0007669"/>
    <property type="project" value="TreeGrafter"/>
</dbReference>
<feature type="compositionally biased region" description="Basic and acidic residues" evidence="1">
    <location>
        <begin position="187"/>
        <end position="201"/>
    </location>
</feature>
<feature type="domain" description="MaoC-like" evidence="2">
    <location>
        <begin position="185"/>
        <end position="300"/>
    </location>
</feature>
<dbReference type="PANTHER" id="PTHR13078:SF56">
    <property type="entry name" value="PEROXISOMAL MULTIFUNCTIONAL ENZYME TYPE 2"/>
    <property type="match status" value="1"/>
</dbReference>
<dbReference type="PANTHER" id="PTHR13078">
    <property type="entry name" value="PEROXISOMAL MULTIFUNCTIONAL ENZYME TYPE 2-RELATED"/>
    <property type="match status" value="1"/>
</dbReference>
<dbReference type="Gene3D" id="3.10.129.10">
    <property type="entry name" value="Hotdog Thioesterase"/>
    <property type="match status" value="2"/>
</dbReference>
<keyword evidence="5" id="KW-1185">Reference proteome</keyword>
<dbReference type="InterPro" id="IPR002539">
    <property type="entry name" value="MaoC-like_dom"/>
</dbReference>
<dbReference type="Pfam" id="PF01575">
    <property type="entry name" value="MaoC_dehydratas"/>
    <property type="match status" value="1"/>
</dbReference>
<feature type="domain" description="Peroxisomal multifunctional enzyme type 2-like N-terminal" evidence="3">
    <location>
        <begin position="39"/>
        <end position="167"/>
    </location>
</feature>
<evidence type="ECO:0000313" key="5">
    <source>
        <dbReference type="Proteomes" id="UP000039865"/>
    </source>
</evidence>
<dbReference type="InterPro" id="IPR054357">
    <property type="entry name" value="MFE-2_N"/>
</dbReference>
<reference evidence="4 5" key="1">
    <citation type="submission" date="2014-06" db="EMBL/GenBank/DDBJ databases">
        <authorList>
            <person name="Swart Estienne"/>
        </authorList>
    </citation>
    <scope>NUCLEOTIDE SEQUENCE [LARGE SCALE GENOMIC DNA]</scope>
    <source>
        <strain evidence="4 5">130c</strain>
    </source>
</reference>
<dbReference type="GO" id="GO:0006635">
    <property type="term" value="P:fatty acid beta-oxidation"/>
    <property type="evidence" value="ECO:0007669"/>
    <property type="project" value="TreeGrafter"/>
</dbReference>
<gene>
    <name evidence="4" type="primary">Contig11360.g12141</name>
    <name evidence="4" type="ORF">STYLEM_13107</name>
</gene>
<sequence>MLSKEVKRYLGVRKYSTSSSSFDPTKLIGQVYEQYNVNINHRDSILYALSVGFSQDPMNISHFRFTYENDQNFQIFPSMSAALALHKFPSFLNLPGFPQHDPFKILHGEEDVEILKPIQIENGDQYKVVEKIMDMQDKGKFTSLIVEKSIQNLRSQEVHSRVISTYVMLGLTGYGYKGSYKSPSFPKKPERNPDHESEERTSPNQAILYRLNGDLNPLHIDPRKAAISKFDRPILHGLCTFGNSSRVAYDKFVNDDATKIQRIVSRFTAHVFPGETLKVSLWKQDDHTIYYETDVKERGVTALKGYMLLN</sequence>
<dbReference type="Pfam" id="PF22622">
    <property type="entry name" value="MFE-2_hydrat-2_N"/>
    <property type="match status" value="1"/>
</dbReference>
<dbReference type="EMBL" id="CCKQ01012432">
    <property type="protein sequence ID" value="CDW84050.1"/>
    <property type="molecule type" value="Genomic_DNA"/>
</dbReference>
<protein>
    <submittedName>
        <fullName evidence="4">Like domain containing protein</fullName>
    </submittedName>
</protein>
<evidence type="ECO:0000313" key="4">
    <source>
        <dbReference type="EMBL" id="CDW84050.1"/>
    </source>
</evidence>
<dbReference type="OrthoDB" id="60204at2759"/>
<evidence type="ECO:0000259" key="3">
    <source>
        <dbReference type="Pfam" id="PF22622"/>
    </source>
</evidence>
<dbReference type="Proteomes" id="UP000039865">
    <property type="component" value="Unassembled WGS sequence"/>
</dbReference>
<dbReference type="AlphaFoldDB" id="A0A078ANW3"/>
<dbReference type="InterPro" id="IPR029069">
    <property type="entry name" value="HotDog_dom_sf"/>
</dbReference>
<accession>A0A078ANW3</accession>
<organism evidence="4 5">
    <name type="scientific">Stylonychia lemnae</name>
    <name type="common">Ciliate</name>
    <dbReference type="NCBI Taxonomy" id="5949"/>
    <lineage>
        <taxon>Eukaryota</taxon>
        <taxon>Sar</taxon>
        <taxon>Alveolata</taxon>
        <taxon>Ciliophora</taxon>
        <taxon>Intramacronucleata</taxon>
        <taxon>Spirotrichea</taxon>
        <taxon>Stichotrichia</taxon>
        <taxon>Sporadotrichida</taxon>
        <taxon>Oxytrichidae</taxon>
        <taxon>Stylonychinae</taxon>
        <taxon>Stylonychia</taxon>
    </lineage>
</organism>